<dbReference type="InterPro" id="IPR000408">
    <property type="entry name" value="Reg_chr_condens"/>
</dbReference>
<dbReference type="PANTHER" id="PTHR46089:SF4">
    <property type="entry name" value="VPS9 DOMAIN-CONTAINING PROTEIN"/>
    <property type="match status" value="1"/>
</dbReference>
<proteinExistence type="predicted"/>
<dbReference type="PROSITE" id="PS50012">
    <property type="entry name" value="RCC1_3"/>
    <property type="match status" value="3"/>
</dbReference>
<feature type="repeat" description="RCC1" evidence="1">
    <location>
        <begin position="156"/>
        <end position="203"/>
    </location>
</feature>
<protein>
    <submittedName>
        <fullName evidence="2">Uncharacterized protein</fullName>
    </submittedName>
</protein>
<dbReference type="AlphaFoldDB" id="A0AA39LYL5"/>
<feature type="repeat" description="RCC1" evidence="1">
    <location>
        <begin position="422"/>
        <end position="473"/>
    </location>
</feature>
<keyword evidence="3" id="KW-1185">Reference proteome</keyword>
<dbReference type="EMBL" id="JAUCMV010000003">
    <property type="protein sequence ID" value="KAK0414094.1"/>
    <property type="molecule type" value="Genomic_DNA"/>
</dbReference>
<evidence type="ECO:0000313" key="2">
    <source>
        <dbReference type="EMBL" id="KAK0414094.1"/>
    </source>
</evidence>
<feature type="repeat" description="RCC1" evidence="1">
    <location>
        <begin position="370"/>
        <end position="421"/>
    </location>
</feature>
<name>A0AA39LYL5_9BILA</name>
<dbReference type="Gene3D" id="2.130.10.30">
    <property type="entry name" value="Regulator of chromosome condensation 1/beta-lactamase-inhibitor protein II"/>
    <property type="match status" value="2"/>
</dbReference>
<gene>
    <name evidence="2" type="ORF">QR680_007143</name>
</gene>
<dbReference type="PANTHER" id="PTHR46089">
    <property type="entry name" value="ALSIN HOMOLOG"/>
    <property type="match status" value="1"/>
</dbReference>
<sequence length="753" mass="82620">MQFVPIATDDRRLLAVGDVDSWRRSCCSVGASDVVAIDSQLFLIVDGKLNVIEGGRPTEFYFADTSLAAERFTRIRSGFGVHFLITVDGVLFAKGTTTYGQCGVVQKEPKRNWQKVELVSPLTPCKHGTRPASTSQIHVVDVVCGQKQACILDSKQQIWTYGSGNIQKDRHGAVLCKPLHLMLNRRVIQLAAGRGHFIALVEHRPPSTNSPLPTTEDDLFPSSRVVNSCTDCLEDERMRLSALMIEADKAAETPKLFMKPLPVLASTPKKSASSSSIFLSSLVQGTSDSWSLPALGNRTSQENCGDIEMTTISQSHELVGEPTEFSFVNLDNAILSDSDESSFIESKSSTTDIPDAVKLSVATSGDAPLSEIWTWGANECGQLGHGDFIARREPFPVNKLIGVQGVKVVAGDEHSAVLTGTGEVYVWGSNCRGQLKQTDQTHVAQPFLFKVGSQSSVLDVAAGGQSTAVIVSGIDSTPVVYFCGSHSKEAKEIDKEVPLTLRIAAFEKIGWPLAVSVLEEGQQLFLGFHPRNVQDETDVSMVFNTVFGDLKFARMTVQLTKIAQQLHERSQHYQKSEDACRLLNDLTVSLSSFSTAVARIANSSLYHLSRCGDVNLRNLLIARENDAFYSTIQKLHKAYIGCIAYGCFAEIKIESIDQDLLSSVEDVFCILDQGPELEAAVERLCLEYEAESAKQHRRLGKLFQMAFMSVSQIKQMREQLATTEGATNEVGDLAVNLIFARDLYLCVFYDFDI</sequence>
<accession>A0AA39LYL5</accession>
<dbReference type="SUPFAM" id="SSF50985">
    <property type="entry name" value="RCC1/BLIP-II"/>
    <property type="match status" value="2"/>
</dbReference>
<evidence type="ECO:0000256" key="1">
    <source>
        <dbReference type="PROSITE-ProRule" id="PRU00235"/>
    </source>
</evidence>
<reference evidence="2" key="1">
    <citation type="submission" date="2023-06" db="EMBL/GenBank/DDBJ databases">
        <title>Genomic analysis of the entomopathogenic nematode Steinernema hermaphroditum.</title>
        <authorList>
            <person name="Schwarz E.M."/>
            <person name="Heppert J.K."/>
            <person name="Baniya A."/>
            <person name="Schwartz H.T."/>
            <person name="Tan C.-H."/>
            <person name="Antoshechkin I."/>
            <person name="Sternberg P.W."/>
            <person name="Goodrich-Blair H."/>
            <person name="Dillman A.R."/>
        </authorList>
    </citation>
    <scope>NUCLEOTIDE SEQUENCE</scope>
    <source>
        <strain evidence="2">PS9179</strain>
        <tissue evidence="2">Whole animal</tissue>
    </source>
</reference>
<dbReference type="Proteomes" id="UP001175271">
    <property type="component" value="Unassembled WGS sequence"/>
</dbReference>
<organism evidence="2 3">
    <name type="scientific">Steinernema hermaphroditum</name>
    <dbReference type="NCBI Taxonomy" id="289476"/>
    <lineage>
        <taxon>Eukaryota</taxon>
        <taxon>Metazoa</taxon>
        <taxon>Ecdysozoa</taxon>
        <taxon>Nematoda</taxon>
        <taxon>Chromadorea</taxon>
        <taxon>Rhabditida</taxon>
        <taxon>Tylenchina</taxon>
        <taxon>Panagrolaimomorpha</taxon>
        <taxon>Strongyloidoidea</taxon>
        <taxon>Steinernematidae</taxon>
        <taxon>Steinernema</taxon>
    </lineage>
</organism>
<dbReference type="InterPro" id="IPR051984">
    <property type="entry name" value="Alsin"/>
</dbReference>
<comment type="caution">
    <text evidence="2">The sequence shown here is derived from an EMBL/GenBank/DDBJ whole genome shotgun (WGS) entry which is preliminary data.</text>
</comment>
<dbReference type="InterPro" id="IPR009091">
    <property type="entry name" value="RCC1/BLIP-II"/>
</dbReference>
<evidence type="ECO:0000313" key="3">
    <source>
        <dbReference type="Proteomes" id="UP001175271"/>
    </source>
</evidence>
<dbReference type="Pfam" id="PF13540">
    <property type="entry name" value="RCC1_2"/>
    <property type="match status" value="1"/>
</dbReference>